<comment type="catalytic activity">
    <reaction evidence="10">
        <text>2'-deoxyribonucleotide-(2'-deoxyribose 5'-phosphate)-2'-deoxyribonucleotide-DNA = a 3'-end 2'-deoxyribonucleotide-(2,3-dehydro-2,3-deoxyribose 5'-phosphate)-DNA + a 5'-end 5'-phospho-2'-deoxyribonucleoside-DNA + H(+)</text>
        <dbReference type="Rhea" id="RHEA:66592"/>
        <dbReference type="Rhea" id="RHEA-COMP:13180"/>
        <dbReference type="Rhea" id="RHEA-COMP:16897"/>
        <dbReference type="Rhea" id="RHEA-COMP:17067"/>
        <dbReference type="ChEBI" id="CHEBI:15378"/>
        <dbReference type="ChEBI" id="CHEBI:136412"/>
        <dbReference type="ChEBI" id="CHEBI:157695"/>
        <dbReference type="ChEBI" id="CHEBI:167181"/>
        <dbReference type="EC" id="4.2.99.18"/>
    </reaction>
</comment>
<keyword evidence="9 10" id="KW-0326">Glycosidase</keyword>
<dbReference type="Pfam" id="PF10576">
    <property type="entry name" value="EndIII_4Fe-2S"/>
    <property type="match status" value="1"/>
</dbReference>
<dbReference type="InterPro" id="IPR005759">
    <property type="entry name" value="Nth"/>
</dbReference>
<dbReference type="PIRSF" id="PIRSF001435">
    <property type="entry name" value="Nth"/>
    <property type="match status" value="1"/>
</dbReference>
<keyword evidence="8 10" id="KW-0234">DNA repair</keyword>
<reference evidence="14" key="1">
    <citation type="submission" date="2015-07" db="EMBL/GenBank/DDBJ databases">
        <title>Complete genome sequence and phylogenetic analysis of Limnochorda pilosa.</title>
        <authorList>
            <person name="Watanabe M."/>
            <person name="Kojima H."/>
            <person name="Fukui M."/>
        </authorList>
    </citation>
    <scope>NUCLEOTIDE SEQUENCE [LARGE SCALE GENOMIC DNA]</scope>
    <source>
        <strain evidence="14">HC45</strain>
    </source>
</reference>
<feature type="domain" description="HhH-GPD" evidence="12">
    <location>
        <begin position="36"/>
        <end position="194"/>
    </location>
</feature>
<evidence type="ECO:0000259" key="11">
    <source>
        <dbReference type="SMART" id="SM00278"/>
    </source>
</evidence>
<keyword evidence="2 10" id="KW-0004">4Fe-4S</keyword>
<evidence type="ECO:0000256" key="3">
    <source>
        <dbReference type="ARBA" id="ARBA00022723"/>
    </source>
</evidence>
<dbReference type="GO" id="GO:0006285">
    <property type="term" value="P:base-excision repair, AP site formation"/>
    <property type="evidence" value="ECO:0007669"/>
    <property type="project" value="TreeGrafter"/>
</dbReference>
<protein>
    <recommendedName>
        <fullName evidence="10">Endonuclease III</fullName>
        <ecNumber evidence="10">4.2.99.18</ecNumber>
    </recommendedName>
    <alternativeName>
        <fullName evidence="10">DNA-(apurinic or apyrimidinic site) lyase</fullName>
    </alternativeName>
</protein>
<keyword evidence="5 10" id="KW-0378">Hydrolase</keyword>
<feature type="domain" description="Helix-hairpin-helix DNA-binding motif class 1" evidence="11">
    <location>
        <begin position="107"/>
        <end position="126"/>
    </location>
</feature>
<evidence type="ECO:0000256" key="9">
    <source>
        <dbReference type="ARBA" id="ARBA00023295"/>
    </source>
</evidence>
<keyword evidence="10" id="KW-0456">Lyase</keyword>
<dbReference type="Gene3D" id="1.10.340.30">
    <property type="entry name" value="Hypothetical protein, domain 2"/>
    <property type="match status" value="1"/>
</dbReference>
<dbReference type="GO" id="GO:0051539">
    <property type="term" value="F:4 iron, 4 sulfur cluster binding"/>
    <property type="evidence" value="ECO:0007669"/>
    <property type="project" value="UniProtKB-UniRule"/>
</dbReference>
<dbReference type="GO" id="GO:0019104">
    <property type="term" value="F:DNA N-glycosylase activity"/>
    <property type="evidence" value="ECO:0007669"/>
    <property type="project" value="UniProtKB-UniRule"/>
</dbReference>
<dbReference type="SMART" id="SM00478">
    <property type="entry name" value="ENDO3c"/>
    <property type="match status" value="1"/>
</dbReference>
<evidence type="ECO:0000256" key="5">
    <source>
        <dbReference type="ARBA" id="ARBA00022801"/>
    </source>
</evidence>
<keyword evidence="3 10" id="KW-0479">Metal-binding</keyword>
<keyword evidence="13" id="KW-0540">Nuclease</keyword>
<gene>
    <name evidence="10" type="primary">nth</name>
    <name evidence="13" type="ORF">LIP_0679</name>
</gene>
<comment type="function">
    <text evidence="10">DNA repair enzyme that has both DNA N-glycosylase activity and AP-lyase activity. The DNA N-glycosylase activity releases various damaged pyrimidines from DNA by cleaving the N-glycosidic bond, leaving an AP (apurinic/apyrimidinic) site. The AP-lyase activity cleaves the phosphodiester bond 3' to the AP site by a beta-elimination, leaving a 3'-terminal unsaturated sugar and a product with a terminal 5'-phosphate.</text>
</comment>
<evidence type="ECO:0000256" key="6">
    <source>
        <dbReference type="ARBA" id="ARBA00023004"/>
    </source>
</evidence>
<dbReference type="InterPro" id="IPR003583">
    <property type="entry name" value="Hlx-hairpin-Hlx_DNA-bd_motif"/>
</dbReference>
<comment type="similarity">
    <text evidence="1 10">Belongs to the Nth/MutY family.</text>
</comment>
<dbReference type="PATRIC" id="fig|1555112.3.peg.709"/>
<dbReference type="PROSITE" id="PS00764">
    <property type="entry name" value="ENDONUCLEASE_III_1"/>
    <property type="match status" value="1"/>
</dbReference>
<dbReference type="InterPro" id="IPR003651">
    <property type="entry name" value="Endonuclease3_FeS-loop_motif"/>
</dbReference>
<keyword evidence="6 10" id="KW-0408">Iron</keyword>
<dbReference type="InterPro" id="IPR011257">
    <property type="entry name" value="DNA_glycosylase"/>
</dbReference>
<dbReference type="EC" id="4.2.99.18" evidence="10"/>
<dbReference type="SUPFAM" id="SSF48150">
    <property type="entry name" value="DNA-glycosylase"/>
    <property type="match status" value="1"/>
</dbReference>
<dbReference type="STRING" id="1555112.LIP_0679"/>
<dbReference type="InterPro" id="IPR023170">
    <property type="entry name" value="HhH_base_excis_C"/>
</dbReference>
<dbReference type="Pfam" id="PF00633">
    <property type="entry name" value="HHH"/>
    <property type="match status" value="1"/>
</dbReference>
<feature type="binding site" evidence="10">
    <location>
        <position position="203"/>
    </location>
    <ligand>
        <name>[4Fe-4S] cluster</name>
        <dbReference type="ChEBI" id="CHEBI:49883"/>
    </ligand>
</feature>
<dbReference type="CDD" id="cd00056">
    <property type="entry name" value="ENDO3c"/>
    <property type="match status" value="1"/>
</dbReference>
<keyword evidence="13" id="KW-0255">Endonuclease</keyword>
<evidence type="ECO:0000256" key="10">
    <source>
        <dbReference type="HAMAP-Rule" id="MF_00942"/>
    </source>
</evidence>
<evidence type="ECO:0000256" key="2">
    <source>
        <dbReference type="ARBA" id="ARBA00022485"/>
    </source>
</evidence>
<dbReference type="GO" id="GO:0046872">
    <property type="term" value="F:metal ion binding"/>
    <property type="evidence" value="ECO:0007669"/>
    <property type="project" value="UniProtKB-KW"/>
</dbReference>
<evidence type="ECO:0000256" key="1">
    <source>
        <dbReference type="ARBA" id="ARBA00008343"/>
    </source>
</evidence>
<dbReference type="HAMAP" id="MF_00942">
    <property type="entry name" value="Nth"/>
    <property type="match status" value="1"/>
</dbReference>
<dbReference type="Proteomes" id="UP000065807">
    <property type="component" value="Chromosome"/>
</dbReference>
<keyword evidence="7 10" id="KW-0411">Iron-sulfur</keyword>
<evidence type="ECO:0000313" key="13">
    <source>
        <dbReference type="EMBL" id="BAS26536.1"/>
    </source>
</evidence>
<dbReference type="PANTHER" id="PTHR10359:SF18">
    <property type="entry name" value="ENDONUCLEASE III"/>
    <property type="match status" value="1"/>
</dbReference>
<dbReference type="EMBL" id="AP014924">
    <property type="protein sequence ID" value="BAS26536.1"/>
    <property type="molecule type" value="Genomic_DNA"/>
</dbReference>
<dbReference type="SMART" id="SM00278">
    <property type="entry name" value="HhH1"/>
    <property type="match status" value="1"/>
</dbReference>
<reference evidence="14" key="2">
    <citation type="journal article" date="2016" name="Int. J. Syst. Evol. Microbiol.">
        <title>Complete genome sequence and cell structure of Limnochorda pilosa, a Gram-negative spore-former within the phylum Firmicutes.</title>
        <authorList>
            <person name="Watanabe M."/>
            <person name="Kojima H."/>
            <person name="Fukui M."/>
        </authorList>
    </citation>
    <scope>NUCLEOTIDE SEQUENCE [LARGE SCALE GENOMIC DNA]</scope>
    <source>
        <strain evidence="14">HC45</strain>
    </source>
</reference>
<feature type="binding site" evidence="10">
    <location>
        <position position="212"/>
    </location>
    <ligand>
        <name>[4Fe-4S] cluster</name>
        <dbReference type="ChEBI" id="CHEBI:49883"/>
    </ligand>
</feature>
<dbReference type="PANTHER" id="PTHR10359">
    <property type="entry name" value="A/G-SPECIFIC ADENINE GLYCOSYLASE/ENDONUCLEASE III"/>
    <property type="match status" value="1"/>
</dbReference>
<keyword evidence="14" id="KW-1185">Reference proteome</keyword>
<proteinExistence type="inferred from homology"/>
<feature type="binding site" evidence="10">
    <location>
        <position position="206"/>
    </location>
    <ligand>
        <name>[4Fe-4S] cluster</name>
        <dbReference type="ChEBI" id="CHEBI:49883"/>
    </ligand>
</feature>
<dbReference type="GO" id="GO:0003677">
    <property type="term" value="F:DNA binding"/>
    <property type="evidence" value="ECO:0007669"/>
    <property type="project" value="UniProtKB-UniRule"/>
</dbReference>
<name>A0A0K2SHD8_LIMPI</name>
<dbReference type="InterPro" id="IPR000445">
    <property type="entry name" value="HhH_motif"/>
</dbReference>
<feature type="binding site" evidence="10">
    <location>
        <position position="196"/>
    </location>
    <ligand>
        <name>[4Fe-4S] cluster</name>
        <dbReference type="ChEBI" id="CHEBI:49883"/>
    </ligand>
</feature>
<keyword evidence="10" id="KW-0238">DNA-binding</keyword>
<organism evidence="13 14">
    <name type="scientific">Limnochorda pilosa</name>
    <dbReference type="NCBI Taxonomy" id="1555112"/>
    <lineage>
        <taxon>Bacteria</taxon>
        <taxon>Bacillati</taxon>
        <taxon>Bacillota</taxon>
        <taxon>Limnochordia</taxon>
        <taxon>Limnochordales</taxon>
        <taxon>Limnochordaceae</taxon>
        <taxon>Limnochorda</taxon>
    </lineage>
</organism>
<keyword evidence="4 10" id="KW-0227">DNA damage</keyword>
<dbReference type="GO" id="GO:0140078">
    <property type="term" value="F:class I DNA-(apurinic or apyrimidinic site) endonuclease activity"/>
    <property type="evidence" value="ECO:0007669"/>
    <property type="project" value="UniProtKB-EC"/>
</dbReference>
<sequence>MQRARAILEALEKHRPSVRVPLRHHDPVQLLVATILSAQCTDATVNRVTPRLFAEFPDAASLAAADRSRLEELIHATGFFRQKARAVQETCRELVARFGGQVPRTLDELTRLPGVGRKTANVILSSAALEGWPGWDVAAGGLGIVVDTHVQRLARRLALTLEKEPEKVERDLTGVIPAHEWASFPLRLIYFGREICTSRNPACARCPLFDLCPAGPHGGSMPWLAGRDGKVAHR</sequence>
<dbReference type="InterPro" id="IPR003265">
    <property type="entry name" value="HhH-GPD_domain"/>
</dbReference>
<dbReference type="Gene3D" id="1.10.1670.10">
    <property type="entry name" value="Helix-hairpin-Helix base-excision DNA repair enzymes (C-terminal)"/>
    <property type="match status" value="1"/>
</dbReference>
<dbReference type="KEGG" id="lpil:LIP_0679"/>
<evidence type="ECO:0000256" key="8">
    <source>
        <dbReference type="ARBA" id="ARBA00023204"/>
    </source>
</evidence>
<dbReference type="NCBIfam" id="TIGR01083">
    <property type="entry name" value="nth"/>
    <property type="match status" value="1"/>
</dbReference>
<comment type="cofactor">
    <cofactor evidence="10">
        <name>[4Fe-4S] cluster</name>
        <dbReference type="ChEBI" id="CHEBI:49883"/>
    </cofactor>
    <text evidence="10">Binds 1 [4Fe-4S] cluster.</text>
</comment>
<evidence type="ECO:0000259" key="12">
    <source>
        <dbReference type="SMART" id="SM00478"/>
    </source>
</evidence>
<dbReference type="Pfam" id="PF00730">
    <property type="entry name" value="HhH-GPD"/>
    <property type="match status" value="1"/>
</dbReference>
<dbReference type="SMART" id="SM00525">
    <property type="entry name" value="FES"/>
    <property type="match status" value="1"/>
</dbReference>
<evidence type="ECO:0000313" key="14">
    <source>
        <dbReference type="Proteomes" id="UP000065807"/>
    </source>
</evidence>
<evidence type="ECO:0000256" key="4">
    <source>
        <dbReference type="ARBA" id="ARBA00022763"/>
    </source>
</evidence>
<evidence type="ECO:0000256" key="7">
    <source>
        <dbReference type="ARBA" id="ARBA00023014"/>
    </source>
</evidence>
<dbReference type="InterPro" id="IPR004035">
    <property type="entry name" value="Endouclease-III_FeS-bd_BS"/>
</dbReference>
<dbReference type="AlphaFoldDB" id="A0A0K2SHD8"/>
<dbReference type="FunFam" id="1.10.340.30:FF:000001">
    <property type="entry name" value="Endonuclease III"/>
    <property type="match status" value="1"/>
</dbReference>
<accession>A0A0K2SHD8</accession>